<dbReference type="AlphaFoldDB" id="A0AAN4VKQ5"/>
<dbReference type="EMBL" id="BPPZ01000002">
    <property type="protein sequence ID" value="GJD13662.1"/>
    <property type="molecule type" value="Genomic_DNA"/>
</dbReference>
<protein>
    <submittedName>
        <fullName evidence="1">Uncharacterized protein</fullName>
    </submittedName>
</protein>
<reference evidence="1" key="1">
    <citation type="submission" date="2021-08" db="EMBL/GenBank/DDBJ databases">
        <title>Draft genome sequence of the GABA producer Bifidobacterium adolescentis 4-2, isolated from healthy human feces.</title>
        <authorList>
            <person name="Altaib H."/>
            <person name="Niwa R."/>
            <person name="Abe M."/>
            <person name="Suzuki T."/>
        </authorList>
    </citation>
    <scope>NUCLEOTIDE SEQUENCE</scope>
    <source>
        <strain evidence="1">4-2</strain>
    </source>
</reference>
<accession>A0AAN4VKQ5</accession>
<proteinExistence type="predicted"/>
<gene>
    <name evidence="1" type="ORF">BIFAD42_06460</name>
</gene>
<name>A0AAN4VKQ5_BIFAD</name>
<comment type="caution">
    <text evidence="1">The sequence shown here is derived from an EMBL/GenBank/DDBJ whole genome shotgun (WGS) entry which is preliminary data.</text>
</comment>
<evidence type="ECO:0000313" key="1">
    <source>
        <dbReference type="EMBL" id="GJD13662.1"/>
    </source>
</evidence>
<organism evidence="1 2">
    <name type="scientific">Bifidobacterium adolescentis</name>
    <dbReference type="NCBI Taxonomy" id="1680"/>
    <lineage>
        <taxon>Bacteria</taxon>
        <taxon>Bacillati</taxon>
        <taxon>Actinomycetota</taxon>
        <taxon>Actinomycetes</taxon>
        <taxon>Bifidobacteriales</taxon>
        <taxon>Bifidobacteriaceae</taxon>
        <taxon>Bifidobacterium</taxon>
    </lineage>
</organism>
<evidence type="ECO:0000313" key="2">
    <source>
        <dbReference type="Proteomes" id="UP000886943"/>
    </source>
</evidence>
<dbReference type="Proteomes" id="UP000886943">
    <property type="component" value="Unassembled WGS sequence"/>
</dbReference>
<sequence length="45" mass="5068">MEPRYFCGTRSDRIATHGAIMQFRLICSSDQEATMVGSVGEMEVR</sequence>